<feature type="domain" description="SSD" evidence="7">
    <location>
        <begin position="234"/>
        <end position="355"/>
    </location>
</feature>
<keyword evidence="9" id="KW-1185">Reference proteome</keyword>
<name>A0A1G5Y743_9BACT</name>
<accession>A0A1G5Y743</accession>
<keyword evidence="5 6" id="KW-0472">Membrane</keyword>
<feature type="transmembrane region" description="Helical" evidence="6">
    <location>
        <begin position="639"/>
        <end position="661"/>
    </location>
</feature>
<dbReference type="Gene3D" id="1.20.1640.10">
    <property type="entry name" value="Multidrug efflux transporter AcrB transmembrane domain"/>
    <property type="match status" value="2"/>
</dbReference>
<feature type="transmembrane region" description="Helical" evidence="6">
    <location>
        <begin position="263"/>
        <end position="281"/>
    </location>
</feature>
<keyword evidence="2" id="KW-1003">Cell membrane</keyword>
<evidence type="ECO:0000256" key="2">
    <source>
        <dbReference type="ARBA" id="ARBA00022475"/>
    </source>
</evidence>
<dbReference type="Proteomes" id="UP000198756">
    <property type="component" value="Unassembled WGS sequence"/>
</dbReference>
<dbReference type="AlphaFoldDB" id="A0A1G5Y743"/>
<feature type="transmembrane region" description="Helical" evidence="6">
    <location>
        <begin position="333"/>
        <end position="356"/>
    </location>
</feature>
<organism evidence="8 9">
    <name type="scientific">Algoriphagus alkaliphilus</name>
    <dbReference type="NCBI Taxonomy" id="279824"/>
    <lineage>
        <taxon>Bacteria</taxon>
        <taxon>Pseudomonadati</taxon>
        <taxon>Bacteroidota</taxon>
        <taxon>Cytophagia</taxon>
        <taxon>Cytophagales</taxon>
        <taxon>Cyclobacteriaceae</taxon>
        <taxon>Algoriphagus</taxon>
    </lineage>
</organism>
<feature type="transmembrane region" description="Helical" evidence="6">
    <location>
        <begin position="715"/>
        <end position="737"/>
    </location>
</feature>
<feature type="transmembrane region" description="Helical" evidence="6">
    <location>
        <begin position="613"/>
        <end position="633"/>
    </location>
</feature>
<feature type="transmembrane region" description="Helical" evidence="6">
    <location>
        <begin position="301"/>
        <end position="321"/>
    </location>
</feature>
<proteinExistence type="predicted"/>
<dbReference type="OrthoDB" id="9805018at2"/>
<comment type="subcellular location">
    <subcellularLocation>
        <location evidence="1">Cell membrane</location>
        <topology evidence="1">Multi-pass membrane protein</topology>
    </subcellularLocation>
</comment>
<evidence type="ECO:0000256" key="5">
    <source>
        <dbReference type="ARBA" id="ARBA00023136"/>
    </source>
</evidence>
<dbReference type="InterPro" id="IPR000731">
    <property type="entry name" value="SSD"/>
</dbReference>
<dbReference type="SUPFAM" id="SSF82866">
    <property type="entry name" value="Multidrug efflux transporter AcrB transmembrane domain"/>
    <property type="match status" value="2"/>
</dbReference>
<sequence length="753" mass="84950">MFRKSTALTLLGFGIFLSIMILVFPPVPSFNYDFEQFFPQDDPDLAFYQQYEKDFESDNDYLLIALQNPSGSLTSVDFLKKSDLLKKEISNLDGVDTLISILDLEMPVIGLFGISFNKVLDWESAENLEYSGPSLKQFEGSLISKDGQSLLFLIRNNPKLSKEQGDTLYHQIKEVFLQSELKPHAVAGKIQTQGDFVTLMQEEFSLFLGASLVLILVMLVLIFRTWWGVLVPVLVLSIGIFWAFSVILYSGKSLDIMSVMQPTIFLIVGLSALVHYFTHLIKNIRVGKVKEEAVYETFRELTFAVSLTIFTTAVGFFSLYFTSIPALKAFGLWTAIGILVLFFGLIVITPGLLYLFPIAKAKAFQKPASLFWQRLFSWIILKRKLVLYTFLGITLLSLFFGLQLKVNGFLLDNLPLDHPIQEDFAFFDEQFGGSNPLEIYLSTGDSANSLFDYAVLREIEKLETKLTESFGERQLISPVSLVKSLNQAQNRGNIAAYSFPSQGQFLRMSRYFDQILKLDGPKVISSNQKAGRISGRVGDLGSLEMGKKRAELLDFVKKEINPDLLRVRWTGTAFLIDHGHESVTRQMFQGLLFAFVVVGIVAGFLFRSWRLSFILLIPNVIPLVWMLGLMYLLGIEFKLTTSILFTVAFGIAVDDSIHFMTKLKTELDRGKNLLYAIKRTFMEAGRAILLTSAILVAGFALLSFSQFGVTHFTGLLISFTLIFALLADLFLLPLLLFPLKKVWDKKTESRSKD</sequence>
<dbReference type="EMBL" id="FMXE01000014">
    <property type="protein sequence ID" value="SDA78443.1"/>
    <property type="molecule type" value="Genomic_DNA"/>
</dbReference>
<feature type="transmembrane region" description="Helical" evidence="6">
    <location>
        <begin position="587"/>
        <end position="606"/>
    </location>
</feature>
<gene>
    <name evidence="8" type="ORF">SAMN03080617_02309</name>
</gene>
<evidence type="ECO:0000259" key="7">
    <source>
        <dbReference type="PROSITE" id="PS50156"/>
    </source>
</evidence>
<feature type="transmembrane region" description="Helical" evidence="6">
    <location>
        <begin position="204"/>
        <end position="223"/>
    </location>
</feature>
<feature type="transmembrane region" description="Helical" evidence="6">
    <location>
        <begin position="385"/>
        <end position="404"/>
    </location>
</feature>
<evidence type="ECO:0000256" key="6">
    <source>
        <dbReference type="SAM" id="Phobius"/>
    </source>
</evidence>
<evidence type="ECO:0000313" key="8">
    <source>
        <dbReference type="EMBL" id="SDA78443.1"/>
    </source>
</evidence>
<dbReference type="InterPro" id="IPR004869">
    <property type="entry name" value="MMPL_dom"/>
</dbReference>
<dbReference type="Pfam" id="PF03176">
    <property type="entry name" value="MMPL"/>
    <property type="match status" value="2"/>
</dbReference>
<protein>
    <recommendedName>
        <fullName evidence="7">SSD domain-containing protein</fullName>
    </recommendedName>
</protein>
<evidence type="ECO:0000256" key="1">
    <source>
        <dbReference type="ARBA" id="ARBA00004651"/>
    </source>
</evidence>
<dbReference type="PANTHER" id="PTHR33406:SF13">
    <property type="entry name" value="MEMBRANE PROTEIN YDFJ"/>
    <property type="match status" value="1"/>
</dbReference>
<dbReference type="GO" id="GO:0005886">
    <property type="term" value="C:plasma membrane"/>
    <property type="evidence" value="ECO:0007669"/>
    <property type="project" value="UniProtKB-SubCell"/>
</dbReference>
<evidence type="ECO:0000256" key="4">
    <source>
        <dbReference type="ARBA" id="ARBA00022989"/>
    </source>
</evidence>
<feature type="transmembrane region" description="Helical" evidence="6">
    <location>
        <begin position="230"/>
        <end position="251"/>
    </location>
</feature>
<keyword evidence="3 6" id="KW-0812">Transmembrane</keyword>
<dbReference type="STRING" id="279824.SAMN03080617_02309"/>
<dbReference type="PROSITE" id="PS50156">
    <property type="entry name" value="SSD"/>
    <property type="match status" value="1"/>
</dbReference>
<dbReference type="InterPro" id="IPR050545">
    <property type="entry name" value="Mycobact_MmpL"/>
</dbReference>
<dbReference type="PANTHER" id="PTHR33406">
    <property type="entry name" value="MEMBRANE PROTEIN MJ1562-RELATED"/>
    <property type="match status" value="1"/>
</dbReference>
<feature type="transmembrane region" description="Helical" evidence="6">
    <location>
        <begin position="687"/>
        <end position="709"/>
    </location>
</feature>
<reference evidence="9" key="1">
    <citation type="submission" date="2016-10" db="EMBL/GenBank/DDBJ databases">
        <authorList>
            <person name="Varghese N."/>
            <person name="Submissions S."/>
        </authorList>
    </citation>
    <scope>NUCLEOTIDE SEQUENCE [LARGE SCALE GENOMIC DNA]</scope>
    <source>
        <strain evidence="9">DSM 22703</strain>
    </source>
</reference>
<keyword evidence="4 6" id="KW-1133">Transmembrane helix</keyword>
<evidence type="ECO:0000313" key="9">
    <source>
        <dbReference type="Proteomes" id="UP000198756"/>
    </source>
</evidence>
<evidence type="ECO:0000256" key="3">
    <source>
        <dbReference type="ARBA" id="ARBA00022692"/>
    </source>
</evidence>